<proteinExistence type="predicted"/>
<accession>A0A1D8TSZ5</accession>
<dbReference type="KEGG" id="mpro:BJP34_14990"/>
<evidence type="ECO:0000313" key="1">
    <source>
        <dbReference type="EMBL" id="AOX00576.1"/>
    </source>
</evidence>
<reference evidence="2" key="1">
    <citation type="submission" date="2016-10" db="EMBL/GenBank/DDBJ databases">
        <title>Comparative genomics uncovers the prolific and rare metabolic potential of the cyanobacterial genus Moorea.</title>
        <authorList>
            <person name="Leao T."/>
            <person name="Castelao G."/>
            <person name="Korobeynikov A."/>
            <person name="Monroe E.A."/>
            <person name="Podell S."/>
            <person name="Glukhov E."/>
            <person name="Allen E."/>
            <person name="Gerwick W.H."/>
            <person name="Gerwick L."/>
        </authorList>
    </citation>
    <scope>NUCLEOTIDE SEQUENCE [LARGE SCALE GENOMIC DNA]</scope>
    <source>
        <strain evidence="2">PAL-8-15-08-1</strain>
    </source>
</reference>
<protein>
    <submittedName>
        <fullName evidence="1">Uncharacterized protein</fullName>
    </submittedName>
</protein>
<dbReference type="EMBL" id="CP017599">
    <property type="protein sequence ID" value="AOX00576.1"/>
    <property type="molecule type" value="Genomic_DNA"/>
</dbReference>
<dbReference type="RefSeq" id="WP_070393029.1">
    <property type="nucleotide sequence ID" value="NZ_CP017599.1"/>
</dbReference>
<organism evidence="1 2">
    <name type="scientific">Moorena producens PAL-8-15-08-1</name>
    <dbReference type="NCBI Taxonomy" id="1458985"/>
    <lineage>
        <taxon>Bacteria</taxon>
        <taxon>Bacillati</taxon>
        <taxon>Cyanobacteriota</taxon>
        <taxon>Cyanophyceae</taxon>
        <taxon>Coleofasciculales</taxon>
        <taxon>Coleofasciculaceae</taxon>
        <taxon>Moorena</taxon>
    </lineage>
</organism>
<dbReference type="AlphaFoldDB" id="A0A1D8TSZ5"/>
<sequence>MTLRTDPKDDITETLRQMIGEIIPTAYETNRAEACLSTLSFQSINYPERHIWIDTDGDGIAIDLEDWQDQREWDNAVARITVEATAEVVDIVKTWLSGDKLDNYSNLNKDYKRVNKIATISN</sequence>
<gene>
    <name evidence="1" type="ORF">BJP34_14990</name>
</gene>
<name>A0A1D8TSZ5_9CYAN</name>
<dbReference type="Proteomes" id="UP000177870">
    <property type="component" value="Chromosome"/>
</dbReference>
<evidence type="ECO:0000313" key="2">
    <source>
        <dbReference type="Proteomes" id="UP000177870"/>
    </source>
</evidence>